<dbReference type="SUPFAM" id="SSF53098">
    <property type="entry name" value="Ribonuclease H-like"/>
    <property type="match status" value="1"/>
</dbReference>
<dbReference type="EC" id="3.1.-.-" evidence="5"/>
<keyword evidence="2 5" id="KW-0690">Ribosome biogenesis</keyword>
<comment type="function">
    <text evidence="5">Could be a nuclease involved in processing of the 5'-end of pre-16S rRNA.</text>
</comment>
<evidence type="ECO:0000256" key="1">
    <source>
        <dbReference type="ARBA" id="ARBA00022490"/>
    </source>
</evidence>
<feature type="domain" description="YqgF/RNase H-like" evidence="7">
    <location>
        <begin position="73"/>
        <end position="177"/>
    </location>
</feature>
<evidence type="ECO:0000256" key="2">
    <source>
        <dbReference type="ARBA" id="ARBA00022517"/>
    </source>
</evidence>
<keyword evidence="3 5" id="KW-0540">Nuclease</keyword>
<dbReference type="HAMAP" id="MF_00651">
    <property type="entry name" value="Nuclease_YqgF"/>
    <property type="match status" value="1"/>
</dbReference>
<dbReference type="GO" id="GO:0005829">
    <property type="term" value="C:cytosol"/>
    <property type="evidence" value="ECO:0007669"/>
    <property type="project" value="TreeGrafter"/>
</dbReference>
<feature type="region of interest" description="Disordered" evidence="6">
    <location>
        <begin position="1"/>
        <end position="76"/>
    </location>
</feature>
<accession>A0A927JA02</accession>
<dbReference type="AlphaFoldDB" id="A0A927JA02"/>
<evidence type="ECO:0000256" key="5">
    <source>
        <dbReference type="HAMAP-Rule" id="MF_00651"/>
    </source>
</evidence>
<dbReference type="PANTHER" id="PTHR33317">
    <property type="entry name" value="POLYNUCLEOTIDYL TRANSFERASE, RIBONUCLEASE H-LIKE SUPERFAMILY PROTEIN"/>
    <property type="match status" value="1"/>
</dbReference>
<dbReference type="GO" id="GO:0000967">
    <property type="term" value="P:rRNA 5'-end processing"/>
    <property type="evidence" value="ECO:0007669"/>
    <property type="project" value="UniProtKB-UniRule"/>
</dbReference>
<keyword evidence="9" id="KW-1185">Reference proteome</keyword>
<feature type="compositionally biased region" description="Low complexity" evidence="6">
    <location>
        <begin position="1"/>
        <end position="15"/>
    </location>
</feature>
<evidence type="ECO:0000256" key="3">
    <source>
        <dbReference type="ARBA" id="ARBA00022722"/>
    </source>
</evidence>
<dbReference type="InterPro" id="IPR037027">
    <property type="entry name" value="YqgF/RNaseH-like_dom_sf"/>
</dbReference>
<comment type="similarity">
    <text evidence="5">Belongs to the YqgF HJR family.</text>
</comment>
<dbReference type="InterPro" id="IPR012337">
    <property type="entry name" value="RNaseH-like_sf"/>
</dbReference>
<dbReference type="NCBIfam" id="TIGR00250">
    <property type="entry name" value="RNAse_H_YqgF"/>
    <property type="match status" value="1"/>
</dbReference>
<evidence type="ECO:0000259" key="7">
    <source>
        <dbReference type="SMART" id="SM00732"/>
    </source>
</evidence>
<evidence type="ECO:0000256" key="4">
    <source>
        <dbReference type="ARBA" id="ARBA00022801"/>
    </source>
</evidence>
<dbReference type="InterPro" id="IPR005227">
    <property type="entry name" value="YqgF"/>
</dbReference>
<proteinExistence type="inferred from homology"/>
<keyword evidence="4 5" id="KW-0378">Hydrolase</keyword>
<evidence type="ECO:0000313" key="8">
    <source>
        <dbReference type="EMBL" id="MBD8505300.1"/>
    </source>
</evidence>
<comment type="caution">
    <text evidence="8">The sequence shown here is derived from an EMBL/GenBank/DDBJ whole genome shotgun (WGS) entry which is preliminary data.</text>
</comment>
<keyword evidence="1 5" id="KW-0963">Cytoplasm</keyword>
<dbReference type="InterPro" id="IPR006641">
    <property type="entry name" value="YqgF/RNaseH-like_dom"/>
</dbReference>
<reference evidence="8" key="1">
    <citation type="submission" date="2020-09" db="EMBL/GenBank/DDBJ databases">
        <title>Hoyosella lacisalsi sp. nov., a halotolerant actinobacterium isolated from soil of Lake Gudzhirganskoe.</title>
        <authorList>
            <person name="Yang Q."/>
            <person name="Guo P.Y."/>
            <person name="Liu S.W."/>
            <person name="Li F.N."/>
            <person name="Sun C.H."/>
        </authorList>
    </citation>
    <scope>NUCLEOTIDE SEQUENCE</scope>
    <source>
        <strain evidence="8">G463</strain>
    </source>
</reference>
<dbReference type="Pfam" id="PF03652">
    <property type="entry name" value="RuvX"/>
    <property type="match status" value="1"/>
</dbReference>
<comment type="subcellular location">
    <subcellularLocation>
        <location evidence="5">Cytoplasm</location>
    </subcellularLocation>
</comment>
<organism evidence="8 9">
    <name type="scientific">Lolliginicoccus lacisalsi</name>
    <dbReference type="NCBI Taxonomy" id="2742202"/>
    <lineage>
        <taxon>Bacteria</taxon>
        <taxon>Bacillati</taxon>
        <taxon>Actinomycetota</taxon>
        <taxon>Actinomycetes</taxon>
        <taxon>Mycobacteriales</taxon>
        <taxon>Hoyosellaceae</taxon>
        <taxon>Lolliginicoccus</taxon>
    </lineage>
</organism>
<dbReference type="GO" id="GO:0004518">
    <property type="term" value="F:nuclease activity"/>
    <property type="evidence" value="ECO:0007669"/>
    <property type="project" value="UniProtKB-KW"/>
</dbReference>
<dbReference type="PANTHER" id="PTHR33317:SF4">
    <property type="entry name" value="POLYNUCLEOTIDYL TRANSFERASE, RIBONUCLEASE H-LIKE SUPERFAMILY PROTEIN"/>
    <property type="match status" value="1"/>
</dbReference>
<protein>
    <recommendedName>
        <fullName evidence="5">Putative pre-16S rRNA nuclease</fullName>
        <ecNumber evidence="5">3.1.-.-</ecNumber>
    </recommendedName>
</protein>
<evidence type="ECO:0000313" key="9">
    <source>
        <dbReference type="Proteomes" id="UP000642993"/>
    </source>
</evidence>
<dbReference type="EMBL" id="JACYWE010000001">
    <property type="protein sequence ID" value="MBD8505300.1"/>
    <property type="molecule type" value="Genomic_DNA"/>
</dbReference>
<dbReference type="GO" id="GO:0016788">
    <property type="term" value="F:hydrolase activity, acting on ester bonds"/>
    <property type="evidence" value="ECO:0007669"/>
    <property type="project" value="UniProtKB-UniRule"/>
</dbReference>
<name>A0A927JA02_9ACTN</name>
<dbReference type="CDD" id="cd16964">
    <property type="entry name" value="YqgF"/>
    <property type="match status" value="1"/>
</dbReference>
<dbReference type="Proteomes" id="UP000642993">
    <property type="component" value="Unassembled WGS sequence"/>
</dbReference>
<dbReference type="SMART" id="SM00732">
    <property type="entry name" value="YqgFc"/>
    <property type="match status" value="1"/>
</dbReference>
<dbReference type="Gene3D" id="3.30.420.140">
    <property type="entry name" value="YqgF/RNase H-like domain"/>
    <property type="match status" value="1"/>
</dbReference>
<gene>
    <name evidence="8" type="primary">ruvX</name>
    <name evidence="8" type="ORF">HT102_02185</name>
</gene>
<sequence length="222" mass="24174">MVAVEARPTWPRARAPAPPGSRRRPPRSARPWPPRPDRRPVPSTSPGSRGEQPGDPSLPVSPDRPGLDDPGRGRRIGIDVGTVRIGIAASDPDGILASPVTTITRKDTDASRSGEIPPILDIIDEYGAVEVIVGLPRTMRGEHGVAARMAVDLAEQLRARTSIPIRMADERLTTVMAQRDLRLSGKRAKQQRALIDQAAAVAILQAWLDERARNRPTTEDRE</sequence>
<evidence type="ECO:0000256" key="6">
    <source>
        <dbReference type="SAM" id="MobiDB-lite"/>
    </source>
</evidence>